<evidence type="ECO:0000256" key="1">
    <source>
        <dbReference type="SAM" id="Phobius"/>
    </source>
</evidence>
<keyword evidence="1" id="KW-0472">Membrane</keyword>
<organism evidence="2 3">
    <name type="scientific">Leptidea sinapis</name>
    <dbReference type="NCBI Taxonomy" id="189913"/>
    <lineage>
        <taxon>Eukaryota</taxon>
        <taxon>Metazoa</taxon>
        <taxon>Ecdysozoa</taxon>
        <taxon>Arthropoda</taxon>
        <taxon>Hexapoda</taxon>
        <taxon>Insecta</taxon>
        <taxon>Pterygota</taxon>
        <taxon>Neoptera</taxon>
        <taxon>Endopterygota</taxon>
        <taxon>Lepidoptera</taxon>
        <taxon>Glossata</taxon>
        <taxon>Ditrysia</taxon>
        <taxon>Papilionoidea</taxon>
        <taxon>Pieridae</taxon>
        <taxon>Dismorphiinae</taxon>
        <taxon>Leptidea</taxon>
    </lineage>
</organism>
<dbReference type="EMBL" id="FZQP02000038">
    <property type="protein sequence ID" value="VVC86878.1"/>
    <property type="molecule type" value="Genomic_DNA"/>
</dbReference>
<keyword evidence="1" id="KW-1133">Transmembrane helix</keyword>
<evidence type="ECO:0000313" key="2">
    <source>
        <dbReference type="EMBL" id="VVC86878.1"/>
    </source>
</evidence>
<protein>
    <submittedName>
        <fullName evidence="2">Uncharacterized protein</fullName>
    </submittedName>
</protein>
<keyword evidence="3" id="KW-1185">Reference proteome</keyword>
<proteinExistence type="predicted"/>
<dbReference type="Proteomes" id="UP000324832">
    <property type="component" value="Unassembled WGS sequence"/>
</dbReference>
<gene>
    <name evidence="2" type="ORF">LSINAPIS_LOCUS616</name>
</gene>
<dbReference type="AlphaFoldDB" id="A0A5E4PP53"/>
<evidence type="ECO:0000313" key="3">
    <source>
        <dbReference type="Proteomes" id="UP000324832"/>
    </source>
</evidence>
<accession>A0A5E4PP53</accession>
<feature type="transmembrane region" description="Helical" evidence="1">
    <location>
        <begin position="12"/>
        <end position="36"/>
    </location>
</feature>
<keyword evidence="1" id="KW-0812">Transmembrane</keyword>
<name>A0A5E4PP53_9NEOP</name>
<reference evidence="2 3" key="1">
    <citation type="submission" date="2017-07" db="EMBL/GenBank/DDBJ databases">
        <authorList>
            <person name="Talla V."/>
            <person name="Backstrom N."/>
        </authorList>
    </citation>
    <scope>NUCLEOTIDE SEQUENCE [LARGE SCALE GENOMIC DNA]</scope>
</reference>
<sequence length="98" mass="12013">MQKYFNSIQRFYLFSSFILENLLPILYSLYSIIAFFRLRHTCRLPTAYYFLALKKIKSFRFCTWRWCLRLSKMEVTHQQRCCQRWLRGQPACPQATIL</sequence>